<feature type="region of interest" description="Disordered" evidence="5">
    <location>
        <begin position="532"/>
        <end position="553"/>
    </location>
</feature>
<dbReference type="PROSITE" id="PS50850">
    <property type="entry name" value="MFS"/>
    <property type="match status" value="1"/>
</dbReference>
<dbReference type="EMBL" id="JABBWM010000115">
    <property type="protein sequence ID" value="KAG2089032.1"/>
    <property type="molecule type" value="Genomic_DNA"/>
</dbReference>
<dbReference type="Gene3D" id="1.20.1720.10">
    <property type="entry name" value="Multidrug resistance protein D"/>
    <property type="match status" value="1"/>
</dbReference>
<feature type="transmembrane region" description="Helical" evidence="6">
    <location>
        <begin position="152"/>
        <end position="171"/>
    </location>
</feature>
<dbReference type="SUPFAM" id="SSF103473">
    <property type="entry name" value="MFS general substrate transporter"/>
    <property type="match status" value="1"/>
</dbReference>
<dbReference type="GO" id="GO:0005886">
    <property type="term" value="C:plasma membrane"/>
    <property type="evidence" value="ECO:0007669"/>
    <property type="project" value="TreeGrafter"/>
</dbReference>
<gene>
    <name evidence="8" type="ORF">F5147DRAFT_587366</name>
</gene>
<name>A0A9P7JMH2_9AGAM</name>
<feature type="transmembrane region" description="Helical" evidence="6">
    <location>
        <begin position="437"/>
        <end position="463"/>
    </location>
</feature>
<protein>
    <submittedName>
        <fullName evidence="8">Vacuolar DHA amino acid exporter</fullName>
    </submittedName>
</protein>
<dbReference type="Pfam" id="PF07690">
    <property type="entry name" value="MFS_1"/>
    <property type="match status" value="1"/>
</dbReference>
<feature type="transmembrane region" description="Helical" evidence="6">
    <location>
        <begin position="93"/>
        <end position="114"/>
    </location>
</feature>
<dbReference type="RefSeq" id="XP_041285761.1">
    <property type="nucleotide sequence ID" value="XM_041431986.1"/>
</dbReference>
<accession>A0A9P7JMH2</accession>
<dbReference type="Proteomes" id="UP000823399">
    <property type="component" value="Unassembled WGS sequence"/>
</dbReference>
<keyword evidence="4 6" id="KW-0472">Membrane</keyword>
<dbReference type="AlphaFoldDB" id="A0A9P7JMH2"/>
<dbReference type="PRINTS" id="PR01036">
    <property type="entry name" value="TCRTETB"/>
</dbReference>
<dbReference type="InterPro" id="IPR020846">
    <property type="entry name" value="MFS_dom"/>
</dbReference>
<dbReference type="PANTHER" id="PTHR23502:SF5">
    <property type="entry name" value="QUINIDINE RESISTANCE PROTEIN 3"/>
    <property type="match status" value="1"/>
</dbReference>
<reference evidence="8" key="1">
    <citation type="journal article" date="2020" name="New Phytol.">
        <title>Comparative genomics reveals dynamic genome evolution in host specialist ectomycorrhizal fungi.</title>
        <authorList>
            <person name="Lofgren L.A."/>
            <person name="Nguyen N.H."/>
            <person name="Vilgalys R."/>
            <person name="Ruytinx J."/>
            <person name="Liao H.L."/>
            <person name="Branco S."/>
            <person name="Kuo A."/>
            <person name="LaButti K."/>
            <person name="Lipzen A."/>
            <person name="Andreopoulos W."/>
            <person name="Pangilinan J."/>
            <person name="Riley R."/>
            <person name="Hundley H."/>
            <person name="Na H."/>
            <person name="Barry K."/>
            <person name="Grigoriev I.V."/>
            <person name="Stajich J.E."/>
            <person name="Kennedy P.G."/>
        </authorList>
    </citation>
    <scope>NUCLEOTIDE SEQUENCE</scope>
    <source>
        <strain evidence="8">FC423</strain>
    </source>
</reference>
<keyword evidence="9" id="KW-1185">Reference proteome</keyword>
<comment type="subcellular location">
    <subcellularLocation>
        <location evidence="1">Membrane</location>
        <topology evidence="1">Multi-pass membrane protein</topology>
    </subcellularLocation>
</comment>
<evidence type="ECO:0000256" key="5">
    <source>
        <dbReference type="SAM" id="MobiDB-lite"/>
    </source>
</evidence>
<feature type="transmembrane region" description="Helical" evidence="6">
    <location>
        <begin position="210"/>
        <end position="230"/>
    </location>
</feature>
<feature type="transmembrane region" description="Helical" evidence="6">
    <location>
        <begin position="121"/>
        <end position="140"/>
    </location>
</feature>
<dbReference type="GO" id="GO:0022857">
    <property type="term" value="F:transmembrane transporter activity"/>
    <property type="evidence" value="ECO:0007669"/>
    <property type="project" value="InterPro"/>
</dbReference>
<dbReference type="PANTHER" id="PTHR23502">
    <property type="entry name" value="MAJOR FACILITATOR SUPERFAMILY"/>
    <property type="match status" value="1"/>
</dbReference>
<dbReference type="Gene3D" id="1.20.1250.20">
    <property type="entry name" value="MFS general substrate transporter like domains"/>
    <property type="match status" value="1"/>
</dbReference>
<feature type="transmembrane region" description="Helical" evidence="6">
    <location>
        <begin position="329"/>
        <end position="347"/>
    </location>
</feature>
<evidence type="ECO:0000256" key="4">
    <source>
        <dbReference type="ARBA" id="ARBA00023136"/>
    </source>
</evidence>
<evidence type="ECO:0000313" key="9">
    <source>
        <dbReference type="Proteomes" id="UP000823399"/>
    </source>
</evidence>
<sequence length="553" mass="60607">MATPTIAKVISVSEPESLPQNSHVEPSPDTKDIIDIEHVPVNDDPRQWSYARKTVTLCIVSLATMVSSSAANIQNPSNILIRTDLHATNNQISWTLAAFILVQGNFPLIWSAVAEITGRKVIYLLSSGLFVVGSAVLALSKTIEVMIAMRTIQAAGSSAFLAISAATLADIYDTHERGTMMGVFYAAPLLGPALSPMIGGLLSQAFNWRAIFYFLLICGVIIFLFFLILFKDTYRCERSLTYCSALQRRSASREPVRHPSQSTIAESEFSKNQTHDKDLEKQFQLPVVPEKIPAATPTPEPDNIRLSIRDINPFPPYFQILSRKNNAGFPFYISLTTSLGLVFGFNYCLSYTCERTLANTYGYDALSVGLVLICLGIGSVAGSIIGGRWSDRVVGKMIKENGGQWYAEMRLESSKLTMLWIPLSLIGYGWACDKHLNVAVICVMLVLVGFTTIWMYASTLAYLVDANPGRSAAAVATNSSFRGSLAFLSVLIAAPLQDAWGDGILFTAWACILAAAELLVIIVVHKGESWRKVQNNPNPNPEDGENERKMPSK</sequence>
<dbReference type="OrthoDB" id="2585655at2759"/>
<keyword evidence="3 6" id="KW-1133">Transmembrane helix</keyword>
<feature type="transmembrane region" description="Helical" evidence="6">
    <location>
        <begin position="54"/>
        <end position="73"/>
    </location>
</feature>
<feature type="transmembrane region" description="Helical" evidence="6">
    <location>
        <begin position="503"/>
        <end position="524"/>
    </location>
</feature>
<feature type="transmembrane region" description="Helical" evidence="6">
    <location>
        <begin position="367"/>
        <end position="389"/>
    </location>
</feature>
<feature type="region of interest" description="Disordered" evidence="5">
    <location>
        <begin position="253"/>
        <end position="277"/>
    </location>
</feature>
<dbReference type="GeneID" id="64694245"/>
<evidence type="ECO:0000313" key="8">
    <source>
        <dbReference type="EMBL" id="KAG2089032.1"/>
    </source>
</evidence>
<keyword evidence="2 6" id="KW-0812">Transmembrane</keyword>
<feature type="domain" description="Major facilitator superfamily (MFS) profile" evidence="7">
    <location>
        <begin position="56"/>
        <end position="528"/>
    </location>
</feature>
<evidence type="ECO:0000256" key="2">
    <source>
        <dbReference type="ARBA" id="ARBA00022692"/>
    </source>
</evidence>
<evidence type="ECO:0000259" key="7">
    <source>
        <dbReference type="PROSITE" id="PS50850"/>
    </source>
</evidence>
<dbReference type="InterPro" id="IPR036259">
    <property type="entry name" value="MFS_trans_sf"/>
</dbReference>
<feature type="transmembrane region" description="Helical" evidence="6">
    <location>
        <begin position="183"/>
        <end position="204"/>
    </location>
</feature>
<dbReference type="InterPro" id="IPR011701">
    <property type="entry name" value="MFS"/>
</dbReference>
<evidence type="ECO:0000256" key="3">
    <source>
        <dbReference type="ARBA" id="ARBA00022989"/>
    </source>
</evidence>
<organism evidence="8 9">
    <name type="scientific">Suillus discolor</name>
    <dbReference type="NCBI Taxonomy" id="1912936"/>
    <lineage>
        <taxon>Eukaryota</taxon>
        <taxon>Fungi</taxon>
        <taxon>Dikarya</taxon>
        <taxon>Basidiomycota</taxon>
        <taxon>Agaricomycotina</taxon>
        <taxon>Agaricomycetes</taxon>
        <taxon>Agaricomycetidae</taxon>
        <taxon>Boletales</taxon>
        <taxon>Suillineae</taxon>
        <taxon>Suillaceae</taxon>
        <taxon>Suillus</taxon>
    </lineage>
</organism>
<comment type="caution">
    <text evidence="8">The sequence shown here is derived from an EMBL/GenBank/DDBJ whole genome shotgun (WGS) entry which is preliminary data.</text>
</comment>
<evidence type="ECO:0000256" key="1">
    <source>
        <dbReference type="ARBA" id="ARBA00004141"/>
    </source>
</evidence>
<evidence type="ECO:0000256" key="6">
    <source>
        <dbReference type="SAM" id="Phobius"/>
    </source>
</evidence>
<proteinExistence type="predicted"/>